<proteinExistence type="predicted"/>
<protein>
    <recommendedName>
        <fullName evidence="1">ACT domain-containing protein</fullName>
    </recommendedName>
</protein>
<feature type="domain" description="ACT" evidence="1">
    <location>
        <begin position="33"/>
        <end position="110"/>
    </location>
</feature>
<sequence>MVDREALFTIERWWFPVESPALVFEEESETLCGIEVIGVSRQGFLHDIVEAFDRKGYFIRHLAHSQRLHNEVAVFIVVDLVRSRPEVEIDQLLRELRRVPGVVSVTLSDKCGRMVCARTLFPLKVAGSRGVVLEWVSIHGIYESLREVAGPIAAVIIMVRAGLVVGSQVYRYHQGKFDFKTVEDAVWFLNAYLQSAGWGRILNYIPCGEKILLQIADLLDLDLPAEGGRRATDLVFLRGFLKGFFSEHLKREVGVRVLQVERVGSSTVATFEVDMQG</sequence>
<organism evidence="2">
    <name type="scientific">Fervidicoccus fontis</name>
    <dbReference type="NCBI Taxonomy" id="683846"/>
    <lineage>
        <taxon>Archaea</taxon>
        <taxon>Thermoproteota</taxon>
        <taxon>Thermoprotei</taxon>
        <taxon>Fervidicoccales</taxon>
        <taxon>Fervidicoccaceae</taxon>
        <taxon>Fervidicoccus</taxon>
    </lineage>
</organism>
<evidence type="ECO:0000313" key="2">
    <source>
        <dbReference type="EMBL" id="HHQ81014.1"/>
    </source>
</evidence>
<dbReference type="InterPro" id="IPR045865">
    <property type="entry name" value="ACT-like_dom_sf"/>
</dbReference>
<dbReference type="InterPro" id="IPR002912">
    <property type="entry name" value="ACT_dom"/>
</dbReference>
<accession>A0A7J3ZLW6</accession>
<gene>
    <name evidence="2" type="ORF">ENM78_06165</name>
</gene>
<name>A0A7J3ZLW6_9CREN</name>
<dbReference type="Gene3D" id="3.30.70.260">
    <property type="match status" value="1"/>
</dbReference>
<dbReference type="EMBL" id="DRZC01000080">
    <property type="protein sequence ID" value="HHQ81014.1"/>
    <property type="molecule type" value="Genomic_DNA"/>
</dbReference>
<dbReference type="SUPFAM" id="SSF55021">
    <property type="entry name" value="ACT-like"/>
    <property type="match status" value="1"/>
</dbReference>
<comment type="caution">
    <text evidence="2">The sequence shown here is derived from an EMBL/GenBank/DDBJ whole genome shotgun (WGS) entry which is preliminary data.</text>
</comment>
<dbReference type="PROSITE" id="PS51671">
    <property type="entry name" value="ACT"/>
    <property type="match status" value="1"/>
</dbReference>
<dbReference type="AlphaFoldDB" id="A0A7J3ZLW6"/>
<evidence type="ECO:0000259" key="1">
    <source>
        <dbReference type="PROSITE" id="PS51671"/>
    </source>
</evidence>
<reference evidence="2" key="1">
    <citation type="journal article" date="2020" name="mSystems">
        <title>Genome- and Community-Level Interaction Insights into Carbon Utilization and Element Cycling Functions of Hydrothermarchaeota in Hydrothermal Sediment.</title>
        <authorList>
            <person name="Zhou Z."/>
            <person name="Liu Y."/>
            <person name="Xu W."/>
            <person name="Pan J."/>
            <person name="Luo Z.H."/>
            <person name="Li M."/>
        </authorList>
    </citation>
    <scope>NUCLEOTIDE SEQUENCE [LARGE SCALE GENOMIC DNA]</scope>
    <source>
        <strain evidence="2">SpSt-1116</strain>
    </source>
</reference>